<reference evidence="5" key="1">
    <citation type="submission" date="2019-08" db="EMBL/GenBank/DDBJ databases">
        <authorList>
            <person name="Kucharzyk K."/>
            <person name="Murdoch R.W."/>
            <person name="Higgins S."/>
            <person name="Loffler F."/>
        </authorList>
    </citation>
    <scope>NUCLEOTIDE SEQUENCE</scope>
</reference>
<evidence type="ECO:0000256" key="1">
    <source>
        <dbReference type="ARBA" id="ARBA00004442"/>
    </source>
</evidence>
<accession>A0A644WDJ0</accession>
<name>A0A644WDJ0_9ZZZZ</name>
<dbReference type="GO" id="GO:0009279">
    <property type="term" value="C:cell outer membrane"/>
    <property type="evidence" value="ECO:0007669"/>
    <property type="project" value="UniProtKB-SubCell"/>
</dbReference>
<evidence type="ECO:0000313" key="5">
    <source>
        <dbReference type="EMBL" id="MPM01587.1"/>
    </source>
</evidence>
<proteinExistence type="predicted"/>
<dbReference type="SUPFAM" id="SSF49464">
    <property type="entry name" value="Carboxypeptidase regulatory domain-like"/>
    <property type="match status" value="1"/>
</dbReference>
<dbReference type="Gene3D" id="2.40.170.20">
    <property type="entry name" value="TonB-dependent receptor, beta-barrel domain"/>
    <property type="match status" value="1"/>
</dbReference>
<evidence type="ECO:0000256" key="3">
    <source>
        <dbReference type="ARBA" id="ARBA00023237"/>
    </source>
</evidence>
<dbReference type="AlphaFoldDB" id="A0A644WDJ0"/>
<sequence length="829" mass="95138">MKKTLSLIIAILVFSSIATAQRYTIKGKILDAISKEKLPYSSISLHYKTDTLGIYKGIIADTNGDFEIKNVRKRDMILKVSFVGYKPFRKEIGLGEFAKEKILDLGNLFMELSGELAAVEITAKIERIIVDDDKLTMNVDEQLAATVTSAFDLLKRVPGVFIDKDDNLTLNGKSGVLFQYNGRDLRMQYKSVVDLLKSMTPDQVESFEVLSNPGVRYDAEGTAGIINIKIKKNQNYGINGSVWGRASYQTMLNYYGSMSLSYVDDKWTTSLGFSPMKWGSKGTSKSERYTAKGVGDTVLFKTESEDEWQWLNNNIYLNASYLIDTTRTIGFNLYGSFGGNPEIYNENPYLISSYPNYNIVDSSYLSGRSSITKRRSLGFGIDYVKKLDTLDSKFMLDLSYSHNSDISNSESWNKYFIGDLNTILDREEGFRRKDLSPDNDLSFRADYYKPFTKTMKLETGLKTYISFSDNDYRSEQLDPLTGNYVNVPMETNRFKYFENINSLYASFSNTFKKKLNVRLGIRLEQTNTKGHQYVLDSIDKRSYFDIFPNLRLNYKFKDDNQLTLSYSYRISRPWSGSLNPFMQKSSEYSYSTGNPYLNPQYSNSISLSHSWKYMLFTNVSYSHTKDDINWIRTPLDTNLGYNPLALMSSSVNFGSSHNLNFNISFNKEFFKWWSFRASTGANYSQILSSPNELDINRESWSYNASLSSDFTLPKKWRLGFYYYFRSSSMYGLSTSSSYQDLSINISKSFFEEKLGLTLSIDDFVNINKMYRETVYRNTITKNWSSYQGPQVALSLRYRFGKYYKNKQVSKPSVESFDDRVGGGSPEGGR</sequence>
<dbReference type="SUPFAM" id="SSF56935">
    <property type="entry name" value="Porins"/>
    <property type="match status" value="1"/>
</dbReference>
<comment type="subcellular location">
    <subcellularLocation>
        <location evidence="1">Cell outer membrane</location>
    </subcellularLocation>
</comment>
<dbReference type="InterPro" id="IPR008969">
    <property type="entry name" value="CarboxyPept-like_regulatory"/>
</dbReference>
<feature type="domain" description="Outer membrane protein beta-barrel" evidence="4">
    <location>
        <begin position="385"/>
        <end position="797"/>
    </location>
</feature>
<comment type="caution">
    <text evidence="5">The sequence shown here is derived from an EMBL/GenBank/DDBJ whole genome shotgun (WGS) entry which is preliminary data.</text>
</comment>
<evidence type="ECO:0000259" key="4">
    <source>
        <dbReference type="Pfam" id="PF14905"/>
    </source>
</evidence>
<evidence type="ECO:0000256" key="2">
    <source>
        <dbReference type="ARBA" id="ARBA00023136"/>
    </source>
</evidence>
<keyword evidence="2" id="KW-0472">Membrane</keyword>
<dbReference type="Pfam" id="PF14905">
    <property type="entry name" value="OMP_b-brl_3"/>
    <property type="match status" value="1"/>
</dbReference>
<gene>
    <name evidence="5" type="ORF">SDC9_47827</name>
</gene>
<dbReference type="InterPro" id="IPR037066">
    <property type="entry name" value="Plug_dom_sf"/>
</dbReference>
<dbReference type="Gene3D" id="2.170.130.10">
    <property type="entry name" value="TonB-dependent receptor, plug domain"/>
    <property type="match status" value="1"/>
</dbReference>
<keyword evidence="3" id="KW-0998">Cell outer membrane</keyword>
<protein>
    <recommendedName>
        <fullName evidence="4">Outer membrane protein beta-barrel domain-containing protein</fullName>
    </recommendedName>
</protein>
<dbReference type="InterPro" id="IPR041700">
    <property type="entry name" value="OMP_b-brl_3"/>
</dbReference>
<dbReference type="PANTHER" id="PTHR40980:SF4">
    <property type="entry name" value="TONB-DEPENDENT RECEPTOR-LIKE BETA-BARREL DOMAIN-CONTAINING PROTEIN"/>
    <property type="match status" value="1"/>
</dbReference>
<dbReference type="Pfam" id="PF13715">
    <property type="entry name" value="CarbopepD_reg_2"/>
    <property type="match status" value="1"/>
</dbReference>
<dbReference type="EMBL" id="VSSQ01000807">
    <property type="protein sequence ID" value="MPM01587.1"/>
    <property type="molecule type" value="Genomic_DNA"/>
</dbReference>
<dbReference type="PANTHER" id="PTHR40980">
    <property type="entry name" value="PLUG DOMAIN-CONTAINING PROTEIN"/>
    <property type="match status" value="1"/>
</dbReference>
<organism evidence="5">
    <name type="scientific">bioreactor metagenome</name>
    <dbReference type="NCBI Taxonomy" id="1076179"/>
    <lineage>
        <taxon>unclassified sequences</taxon>
        <taxon>metagenomes</taxon>
        <taxon>ecological metagenomes</taxon>
    </lineage>
</organism>
<dbReference type="InterPro" id="IPR036942">
    <property type="entry name" value="Beta-barrel_TonB_sf"/>
</dbReference>